<feature type="region of interest" description="Disordered" evidence="10">
    <location>
        <begin position="556"/>
        <end position="595"/>
    </location>
</feature>
<dbReference type="GO" id="GO:0005524">
    <property type="term" value="F:ATP binding"/>
    <property type="evidence" value="ECO:0007669"/>
    <property type="project" value="UniProtKB-UniRule"/>
</dbReference>
<evidence type="ECO:0000256" key="5">
    <source>
        <dbReference type="ARBA" id="ARBA00022777"/>
    </source>
</evidence>
<feature type="region of interest" description="Disordered" evidence="10">
    <location>
        <begin position="183"/>
        <end position="208"/>
    </location>
</feature>
<evidence type="ECO:0000313" key="13">
    <source>
        <dbReference type="Proteomes" id="UP000748756"/>
    </source>
</evidence>
<feature type="region of interest" description="Disordered" evidence="10">
    <location>
        <begin position="334"/>
        <end position="362"/>
    </location>
</feature>
<feature type="compositionally biased region" description="Polar residues" evidence="10">
    <location>
        <begin position="432"/>
        <end position="461"/>
    </location>
</feature>
<feature type="compositionally biased region" description="Polar residues" evidence="10">
    <location>
        <begin position="237"/>
        <end position="270"/>
    </location>
</feature>
<dbReference type="Proteomes" id="UP000748756">
    <property type="component" value="Unassembled WGS sequence"/>
</dbReference>
<feature type="compositionally biased region" description="Polar residues" evidence="10">
    <location>
        <begin position="1"/>
        <end position="10"/>
    </location>
</feature>
<feature type="region of interest" description="Disordered" evidence="10">
    <location>
        <begin position="609"/>
        <end position="663"/>
    </location>
</feature>
<feature type="compositionally biased region" description="Polar residues" evidence="10">
    <location>
        <begin position="284"/>
        <end position="297"/>
    </location>
</feature>
<evidence type="ECO:0000256" key="3">
    <source>
        <dbReference type="ARBA" id="ARBA00022679"/>
    </source>
</evidence>
<keyword evidence="5 12" id="KW-0418">Kinase</keyword>
<dbReference type="PROSITE" id="PS00108">
    <property type="entry name" value="PROTEIN_KINASE_ST"/>
    <property type="match status" value="1"/>
</dbReference>
<keyword evidence="6 9" id="KW-0067">ATP-binding</keyword>
<name>A0A9P5RY06_9FUNG</name>
<evidence type="ECO:0000313" key="12">
    <source>
        <dbReference type="EMBL" id="KAF9150458.1"/>
    </source>
</evidence>
<dbReference type="GO" id="GO:0005829">
    <property type="term" value="C:cytosol"/>
    <property type="evidence" value="ECO:0007669"/>
    <property type="project" value="TreeGrafter"/>
</dbReference>
<evidence type="ECO:0000256" key="9">
    <source>
        <dbReference type="PROSITE-ProRule" id="PRU10141"/>
    </source>
</evidence>
<comment type="catalytic activity">
    <reaction evidence="8">
        <text>L-seryl-[protein] + ATP = O-phospho-L-seryl-[protein] + ADP + H(+)</text>
        <dbReference type="Rhea" id="RHEA:17989"/>
        <dbReference type="Rhea" id="RHEA-COMP:9863"/>
        <dbReference type="Rhea" id="RHEA-COMP:11604"/>
        <dbReference type="ChEBI" id="CHEBI:15378"/>
        <dbReference type="ChEBI" id="CHEBI:29999"/>
        <dbReference type="ChEBI" id="CHEBI:30616"/>
        <dbReference type="ChEBI" id="CHEBI:83421"/>
        <dbReference type="ChEBI" id="CHEBI:456216"/>
        <dbReference type="EC" id="2.7.11.1"/>
    </reaction>
</comment>
<feature type="region of interest" description="Disordered" evidence="10">
    <location>
        <begin position="225"/>
        <end position="308"/>
    </location>
</feature>
<evidence type="ECO:0000256" key="6">
    <source>
        <dbReference type="ARBA" id="ARBA00022840"/>
    </source>
</evidence>
<evidence type="ECO:0000256" key="2">
    <source>
        <dbReference type="ARBA" id="ARBA00022527"/>
    </source>
</evidence>
<organism evidence="12 13">
    <name type="scientific">Linnemannia schmuckeri</name>
    <dbReference type="NCBI Taxonomy" id="64567"/>
    <lineage>
        <taxon>Eukaryota</taxon>
        <taxon>Fungi</taxon>
        <taxon>Fungi incertae sedis</taxon>
        <taxon>Mucoromycota</taxon>
        <taxon>Mortierellomycotina</taxon>
        <taxon>Mortierellomycetes</taxon>
        <taxon>Mortierellales</taxon>
        <taxon>Mortierellaceae</taxon>
        <taxon>Linnemannia</taxon>
    </lineage>
</organism>
<dbReference type="OrthoDB" id="6513151at2759"/>
<dbReference type="InterPro" id="IPR000719">
    <property type="entry name" value="Prot_kinase_dom"/>
</dbReference>
<dbReference type="Gene3D" id="1.10.510.10">
    <property type="entry name" value="Transferase(Phosphotransferase) domain 1"/>
    <property type="match status" value="1"/>
</dbReference>
<feature type="compositionally biased region" description="Low complexity" evidence="10">
    <location>
        <begin position="350"/>
        <end position="362"/>
    </location>
</feature>
<sequence>MAENPNSSTIAPEGMRIPRGAPPSAIPSHMLASRSPTGSETTVIPDAEECYGLLPLDANNIPHATPEVNTPDITTLRQYMESHTDTRSVSPPNLRLPSPVSTSMADPLHPDISTPLSPGSPANTSLPLPPGYDNNMINDPASTNPNSHPVSATPAPPVPVDIDIRHFQETFPPTIYAPEQTLDNTTVQPHPPSTLQGTGFEQHPSASASLAVPIKRTLPISPLAQSSGYVDEDDGNATATISDAPEQQRQGYLNQPNVQSVDGPTYSPTVPMTKLEGTAPVDTNGVNPQQDPSNIEPQSMGAGRRSKAVISEMSPVEIDEVLDDAATRLMEARHEGGSEPTFGSELSTTEVPPSAVAAAAQSVPNAEAPADYLDVHPQPLSYTMQNLPTPSHLLHGSHLSRTNSDSTDVLISHPVSMENSRHNSDDEDFGHHSQSSHGHTAQHHSPSSTEEGAQRKQLMSVQQPPFNFNLQQPPQSYHGQQQQQQWQRQQRSQQQLTPQGPPSQLTNMRQVTDDFQRQALNDRLINSPSRAAPSTPGPAVSQAAVAEATVTARVPTPMTPIPVRQSSGVGSFKLRDRDNDSIHSSPRKSARETSHGIFHDLKRFFNVGSSNSPHISPAGAHASAGHTDPNAPQALKGKKSGLLGEWGHASGSDSPRGGALGHGNAIETDLKKKYGKLGKVLGRGAGGTVRILSRSSDQKVFAIKQFRKRRPNESERSYVKKVTSEYCLGSTFHHPNIIETLDIVKESGNYYEVMEFAKYELFSAVMSGLMGREEVACCFRGIVDGVAYLHGLGVAHRDLKLDNCVMNERGIVKIIDFGCSMVYQLPFEKKIQMAKGVSGSDPYIAPELFTTDQHDPRLADVWSVGIIFLCMTLRRFPWRIPKADQDPSFQAFAKPDGTGKLRLLKLMPRESRPIMSRILEMDPSKRALIGDILEDPWMKNLDHCTMEYMSPNHPHHLGDDGTVVSNPNEGISVLPPSIQGSESGRSQEAPGSHFAVTPAAV</sequence>
<dbReference type="InterPro" id="IPR008271">
    <property type="entry name" value="Ser/Thr_kinase_AS"/>
</dbReference>
<reference evidence="12" key="1">
    <citation type="journal article" date="2020" name="Fungal Divers.">
        <title>Resolving the Mortierellaceae phylogeny through synthesis of multi-gene phylogenetics and phylogenomics.</title>
        <authorList>
            <person name="Vandepol N."/>
            <person name="Liber J."/>
            <person name="Desiro A."/>
            <person name="Na H."/>
            <person name="Kennedy M."/>
            <person name="Barry K."/>
            <person name="Grigoriev I.V."/>
            <person name="Miller A.N."/>
            <person name="O'Donnell K."/>
            <person name="Stajich J.E."/>
            <person name="Bonito G."/>
        </authorList>
    </citation>
    <scope>NUCLEOTIDE SEQUENCE</scope>
    <source>
        <strain evidence="12">NRRL 6426</strain>
    </source>
</reference>
<comment type="caution">
    <text evidence="12">The sequence shown here is derived from an EMBL/GenBank/DDBJ whole genome shotgun (WGS) entry which is preliminary data.</text>
</comment>
<feature type="region of interest" description="Disordered" evidence="10">
    <location>
        <begin position="417"/>
        <end position="507"/>
    </location>
</feature>
<evidence type="ECO:0000256" key="8">
    <source>
        <dbReference type="ARBA" id="ARBA00048679"/>
    </source>
</evidence>
<proteinExistence type="predicted"/>
<dbReference type="EC" id="2.7.11.1" evidence="1"/>
<feature type="compositionally biased region" description="Low complexity" evidence="10">
    <location>
        <begin position="462"/>
        <end position="498"/>
    </location>
</feature>
<feature type="compositionally biased region" description="Polar residues" evidence="10">
    <location>
        <begin position="114"/>
        <end position="126"/>
    </location>
</feature>
<evidence type="ECO:0000256" key="1">
    <source>
        <dbReference type="ARBA" id="ARBA00012513"/>
    </source>
</evidence>
<feature type="region of interest" description="Disordered" evidence="10">
    <location>
        <begin position="1"/>
        <end position="42"/>
    </location>
</feature>
<dbReference type="SMART" id="SM00220">
    <property type="entry name" value="S_TKc"/>
    <property type="match status" value="1"/>
</dbReference>
<dbReference type="PANTHER" id="PTHR24343:SF137">
    <property type="entry name" value="SERINE_THREONINE-PROTEIN KINASE HRK1"/>
    <property type="match status" value="1"/>
</dbReference>
<feature type="domain" description="Protein kinase" evidence="11">
    <location>
        <begin position="675"/>
        <end position="938"/>
    </location>
</feature>
<feature type="region of interest" description="Disordered" evidence="10">
    <location>
        <begin position="81"/>
        <end position="154"/>
    </location>
</feature>
<dbReference type="PROSITE" id="PS50011">
    <property type="entry name" value="PROTEIN_KINASE_DOM"/>
    <property type="match status" value="1"/>
</dbReference>
<dbReference type="EMBL" id="JAAAUQ010000415">
    <property type="protein sequence ID" value="KAF9150458.1"/>
    <property type="molecule type" value="Genomic_DNA"/>
</dbReference>
<dbReference type="SUPFAM" id="SSF56112">
    <property type="entry name" value="Protein kinase-like (PK-like)"/>
    <property type="match status" value="1"/>
</dbReference>
<keyword evidence="4 9" id="KW-0547">Nucleotide-binding</keyword>
<dbReference type="InterPro" id="IPR017441">
    <property type="entry name" value="Protein_kinase_ATP_BS"/>
</dbReference>
<keyword evidence="2 12" id="KW-0723">Serine/threonine-protein kinase</keyword>
<dbReference type="AlphaFoldDB" id="A0A9P5RY06"/>
<dbReference type="PROSITE" id="PS00107">
    <property type="entry name" value="PROTEIN_KINASE_ATP"/>
    <property type="match status" value="1"/>
</dbReference>
<accession>A0A9P5RY06</accession>
<dbReference type="InterPro" id="IPR011009">
    <property type="entry name" value="Kinase-like_dom_sf"/>
</dbReference>
<keyword evidence="13" id="KW-1185">Reference proteome</keyword>
<gene>
    <name evidence="12" type="primary">HRK1_2</name>
    <name evidence="12" type="ORF">BG015_007737</name>
</gene>
<feature type="compositionally biased region" description="Polar residues" evidence="10">
    <location>
        <begin position="135"/>
        <end position="148"/>
    </location>
</feature>
<evidence type="ECO:0000256" key="10">
    <source>
        <dbReference type="SAM" id="MobiDB-lite"/>
    </source>
</evidence>
<evidence type="ECO:0000256" key="4">
    <source>
        <dbReference type="ARBA" id="ARBA00022741"/>
    </source>
</evidence>
<evidence type="ECO:0000256" key="7">
    <source>
        <dbReference type="ARBA" id="ARBA00047899"/>
    </source>
</evidence>
<comment type="catalytic activity">
    <reaction evidence="7">
        <text>L-threonyl-[protein] + ATP = O-phospho-L-threonyl-[protein] + ADP + H(+)</text>
        <dbReference type="Rhea" id="RHEA:46608"/>
        <dbReference type="Rhea" id="RHEA-COMP:11060"/>
        <dbReference type="Rhea" id="RHEA-COMP:11605"/>
        <dbReference type="ChEBI" id="CHEBI:15378"/>
        <dbReference type="ChEBI" id="CHEBI:30013"/>
        <dbReference type="ChEBI" id="CHEBI:30616"/>
        <dbReference type="ChEBI" id="CHEBI:61977"/>
        <dbReference type="ChEBI" id="CHEBI:456216"/>
        <dbReference type="EC" id="2.7.11.1"/>
    </reaction>
</comment>
<dbReference type="GO" id="GO:0004674">
    <property type="term" value="F:protein serine/threonine kinase activity"/>
    <property type="evidence" value="ECO:0007669"/>
    <property type="project" value="UniProtKB-KW"/>
</dbReference>
<evidence type="ECO:0000259" key="11">
    <source>
        <dbReference type="PROSITE" id="PS50011"/>
    </source>
</evidence>
<keyword evidence="3" id="KW-0808">Transferase</keyword>
<feature type="binding site" evidence="9">
    <location>
        <position position="704"/>
    </location>
    <ligand>
        <name>ATP</name>
        <dbReference type="ChEBI" id="CHEBI:30616"/>
    </ligand>
</feature>
<feature type="region of interest" description="Disordered" evidence="10">
    <location>
        <begin position="976"/>
        <end position="1001"/>
    </location>
</feature>
<protein>
    <recommendedName>
        <fullName evidence="1">non-specific serine/threonine protein kinase</fullName>
        <ecNumber evidence="1">2.7.11.1</ecNumber>
    </recommendedName>
</protein>
<dbReference type="PANTHER" id="PTHR24343">
    <property type="entry name" value="SERINE/THREONINE KINASE"/>
    <property type="match status" value="1"/>
</dbReference>
<dbReference type="Pfam" id="PF00069">
    <property type="entry name" value="Pkinase"/>
    <property type="match status" value="1"/>
</dbReference>